<dbReference type="AlphaFoldDB" id="S7T1C6"/>
<reference evidence="2 3" key="1">
    <citation type="journal article" date="2013" name="Genome Announc.">
        <title>Draft genome sequences for three mercury-methylating, sulfate-reducing bacteria.</title>
        <authorList>
            <person name="Brown S.D."/>
            <person name="Hurt R.A.Jr."/>
            <person name="Gilmour C.C."/>
            <person name="Elias D.A."/>
        </authorList>
    </citation>
    <scope>NUCLEOTIDE SEQUENCE [LARGE SCALE GENOMIC DNA]</scope>
    <source>
        <strain evidence="2 3">DSM 16529</strain>
    </source>
</reference>
<sequence length="334" mass="37604">MAAEASLPDRREAVFVFVRESGWADVSSPADVTFLAAGEYNENWFVRAPHGDLVLRINHGSQLGLGERQIVYEFNVLQALAQSGVTPRPHVVEPAPRGLPGGVLLMEYLPGRAFDYATDSDLAARIFARVHEVAPNPELVRQPDPVAAIADESLSLIERYPEHPLREKRTALLGLHARVLRLAEEARELFARDAQVLVNTEVNSGNFIVGEGERQGRAWLVDWEKAVLSTRCQDLGHFLVRTTTRWKTDYTFGPDERLRFLTTYLVESGLEEPLEELDAKVALMERTILLRALSWCYMAWHEYTRPGSRALRNPSTFARIEDYLRDIDGLAAAI</sequence>
<protein>
    <submittedName>
        <fullName evidence="2">Aminoglycoside phosphotransferase</fullName>
    </submittedName>
</protein>
<comment type="caution">
    <text evidence="2">The sequence shown here is derived from an EMBL/GenBank/DDBJ whole genome shotgun (WGS) entry which is preliminary data.</text>
</comment>
<dbReference type="STRING" id="1121439.dsat_1476"/>
<evidence type="ECO:0000313" key="3">
    <source>
        <dbReference type="Proteomes" id="UP000014975"/>
    </source>
</evidence>
<dbReference type="Pfam" id="PF01636">
    <property type="entry name" value="APH"/>
    <property type="match status" value="1"/>
</dbReference>
<accession>S7T1C6</accession>
<evidence type="ECO:0000259" key="1">
    <source>
        <dbReference type="Pfam" id="PF01636"/>
    </source>
</evidence>
<dbReference type="EMBL" id="ATHI01000032">
    <property type="protein sequence ID" value="EPR30336.1"/>
    <property type="molecule type" value="Genomic_DNA"/>
</dbReference>
<evidence type="ECO:0000313" key="2">
    <source>
        <dbReference type="EMBL" id="EPR30336.1"/>
    </source>
</evidence>
<dbReference type="InterPro" id="IPR011009">
    <property type="entry name" value="Kinase-like_dom_sf"/>
</dbReference>
<dbReference type="SUPFAM" id="SSF56112">
    <property type="entry name" value="Protein kinase-like (PK-like)"/>
    <property type="match status" value="1"/>
</dbReference>
<dbReference type="Proteomes" id="UP000014975">
    <property type="component" value="Unassembled WGS sequence"/>
</dbReference>
<organism evidence="2 3">
    <name type="scientific">Alkalidesulfovibrio alkalitolerans DSM 16529</name>
    <dbReference type="NCBI Taxonomy" id="1121439"/>
    <lineage>
        <taxon>Bacteria</taxon>
        <taxon>Pseudomonadati</taxon>
        <taxon>Thermodesulfobacteriota</taxon>
        <taxon>Desulfovibrionia</taxon>
        <taxon>Desulfovibrionales</taxon>
        <taxon>Desulfovibrionaceae</taxon>
        <taxon>Alkalidesulfovibrio</taxon>
    </lineage>
</organism>
<dbReference type="eggNOG" id="COG0510">
    <property type="taxonomic scope" value="Bacteria"/>
</dbReference>
<dbReference type="RefSeq" id="WP_020888172.1">
    <property type="nucleotide sequence ID" value="NZ_ATHI01000032.1"/>
</dbReference>
<name>S7T1C6_9BACT</name>
<proteinExistence type="predicted"/>
<dbReference type="PATRIC" id="fig|1121439.3.peg.2864"/>
<keyword evidence="2" id="KW-0808">Transferase</keyword>
<dbReference type="OrthoDB" id="3171511at2"/>
<gene>
    <name evidence="2" type="ORF">dsat_1476</name>
</gene>
<dbReference type="Gene3D" id="3.90.1200.10">
    <property type="match status" value="1"/>
</dbReference>
<feature type="domain" description="Aminoglycoside phosphotransferase" evidence="1">
    <location>
        <begin position="32"/>
        <end position="265"/>
    </location>
</feature>
<dbReference type="GO" id="GO:0016740">
    <property type="term" value="F:transferase activity"/>
    <property type="evidence" value="ECO:0007669"/>
    <property type="project" value="UniProtKB-KW"/>
</dbReference>
<keyword evidence="3" id="KW-1185">Reference proteome</keyword>
<dbReference type="InterPro" id="IPR002575">
    <property type="entry name" value="Aminoglycoside_PTrfase"/>
</dbReference>
<dbReference type="Gene3D" id="3.30.200.20">
    <property type="entry name" value="Phosphorylase Kinase, domain 1"/>
    <property type="match status" value="1"/>
</dbReference>